<dbReference type="InterPro" id="IPR036259">
    <property type="entry name" value="MFS_trans_sf"/>
</dbReference>
<keyword evidence="9" id="KW-1185">Reference proteome</keyword>
<evidence type="ECO:0000256" key="6">
    <source>
        <dbReference type="ARBA" id="ARBA00023136"/>
    </source>
</evidence>
<evidence type="ECO:0000313" key="9">
    <source>
        <dbReference type="Proteomes" id="UP000092462"/>
    </source>
</evidence>
<organism evidence="8 9">
    <name type="scientific">Phlebotomus papatasi</name>
    <name type="common">Sandfly</name>
    <dbReference type="NCBI Taxonomy" id="29031"/>
    <lineage>
        <taxon>Eukaryota</taxon>
        <taxon>Metazoa</taxon>
        <taxon>Ecdysozoa</taxon>
        <taxon>Arthropoda</taxon>
        <taxon>Hexapoda</taxon>
        <taxon>Insecta</taxon>
        <taxon>Pterygota</taxon>
        <taxon>Neoptera</taxon>
        <taxon>Endopterygota</taxon>
        <taxon>Diptera</taxon>
        <taxon>Nematocera</taxon>
        <taxon>Psychodoidea</taxon>
        <taxon>Psychodidae</taxon>
        <taxon>Phlebotomus</taxon>
        <taxon>Phlebotomus</taxon>
    </lineage>
</organism>
<dbReference type="Pfam" id="PF07690">
    <property type="entry name" value="MFS_1"/>
    <property type="match status" value="1"/>
</dbReference>
<evidence type="ECO:0000256" key="1">
    <source>
        <dbReference type="ARBA" id="ARBA00004141"/>
    </source>
</evidence>
<dbReference type="PANTHER" id="PTHR11662">
    <property type="entry name" value="SOLUTE CARRIER FAMILY 17"/>
    <property type="match status" value="1"/>
</dbReference>
<dbReference type="InterPro" id="IPR020846">
    <property type="entry name" value="MFS_dom"/>
</dbReference>
<name>A0A1B0DPH9_PHLPP</name>
<dbReference type="SUPFAM" id="SSF103473">
    <property type="entry name" value="MFS general substrate transporter"/>
    <property type="match status" value="1"/>
</dbReference>
<protein>
    <recommendedName>
        <fullName evidence="7">Major facilitator superfamily (MFS) profile domain-containing protein</fullName>
    </recommendedName>
</protein>
<accession>A0A1B0DPH9</accession>
<dbReference type="FunFam" id="1.20.1250.20:FF:000003">
    <property type="entry name" value="Solute carrier family 17 member 3"/>
    <property type="match status" value="1"/>
</dbReference>
<proteinExistence type="predicted"/>
<dbReference type="Proteomes" id="UP000092462">
    <property type="component" value="Unassembled WGS sequence"/>
</dbReference>
<keyword evidence="6" id="KW-0472">Membrane</keyword>
<sequence length="439" mass="48756">MLFLGCLTTYIVRVNISISILAMVQPKNANETFPDFGKRYPWDASEQGTIIGAFFWGYSIMSIPGAYLAERFGPKILTMVSFIAIIVLTVLTPLAAAGGFVTMCVVRFLTGTVSGPHFPCYHILISRWAPPDEKGKFMSSLQGGALGTIVAWQMSGFLIEAIGWPWGGFYVPAIVTIVTTLLWFVLIYDRPDTHPRITPEERTHIENSLGDTVSNEKRVPPYLQMLKSVPFLTLMVLHYGNLWGLYFLLTATPKFMSEILGFNLGTTGVLSSLPHIARMLFSFVFGSIGDLIKRRGWMQVTVMRKFFCIFSHIVPGLFLIGLCFVHEPYTCVALITLSLGFNGASVLTNLQNSQDLAPNFAGTLYGTMNAIGTTTGFLTPLLVAHFTRYENTFENWRYVFMIGAGAYIAPAILYFFFGSGKVQPWNALPKPAKSEEESK</sequence>
<evidence type="ECO:0000256" key="5">
    <source>
        <dbReference type="ARBA" id="ARBA00022989"/>
    </source>
</evidence>
<dbReference type="GO" id="GO:0006820">
    <property type="term" value="P:monoatomic anion transport"/>
    <property type="evidence" value="ECO:0007669"/>
    <property type="project" value="TreeGrafter"/>
</dbReference>
<dbReference type="VEuPathDB" id="VectorBase:PPAPM1_005787"/>
<reference evidence="8" key="1">
    <citation type="submission" date="2022-08" db="UniProtKB">
        <authorList>
            <consortium name="EnsemblMetazoa"/>
        </authorList>
    </citation>
    <scope>IDENTIFICATION</scope>
    <source>
        <strain evidence="8">Israel</strain>
    </source>
</reference>
<keyword evidence="3" id="KW-0812">Transmembrane</keyword>
<dbReference type="InterPro" id="IPR050382">
    <property type="entry name" value="MFS_Na/Anion_cotransporter"/>
</dbReference>
<dbReference type="AlphaFoldDB" id="A0A1B0DPH9"/>
<dbReference type="PANTHER" id="PTHR11662:SF336">
    <property type="entry name" value="LP19554P"/>
    <property type="match status" value="1"/>
</dbReference>
<keyword evidence="5" id="KW-1133">Transmembrane helix</keyword>
<evidence type="ECO:0000256" key="2">
    <source>
        <dbReference type="ARBA" id="ARBA00022448"/>
    </source>
</evidence>
<dbReference type="InterPro" id="IPR011701">
    <property type="entry name" value="MFS"/>
</dbReference>
<dbReference type="GO" id="GO:0016020">
    <property type="term" value="C:membrane"/>
    <property type="evidence" value="ECO:0007669"/>
    <property type="project" value="UniProtKB-SubCell"/>
</dbReference>
<evidence type="ECO:0000313" key="8">
    <source>
        <dbReference type="EnsemblMetazoa" id="PPAI010415-PA"/>
    </source>
</evidence>
<evidence type="ECO:0000259" key="7">
    <source>
        <dbReference type="PROSITE" id="PS50850"/>
    </source>
</evidence>
<dbReference type="GO" id="GO:0015293">
    <property type="term" value="F:symporter activity"/>
    <property type="evidence" value="ECO:0007669"/>
    <property type="project" value="UniProtKB-KW"/>
</dbReference>
<dbReference type="FunFam" id="1.20.1250.20:FF:000157">
    <property type="entry name" value="Inorganic phosphate cotransporter"/>
    <property type="match status" value="1"/>
</dbReference>
<dbReference type="PROSITE" id="PS50850">
    <property type="entry name" value="MFS"/>
    <property type="match status" value="1"/>
</dbReference>
<keyword evidence="2" id="KW-0813">Transport</keyword>
<feature type="domain" description="Major facilitator superfamily (MFS) profile" evidence="7">
    <location>
        <begin position="1"/>
        <end position="422"/>
    </location>
</feature>
<dbReference type="EMBL" id="AJVK01018288">
    <property type="status" value="NOT_ANNOTATED_CDS"/>
    <property type="molecule type" value="Genomic_DNA"/>
</dbReference>
<comment type="subcellular location">
    <subcellularLocation>
        <location evidence="1">Membrane</location>
        <topology evidence="1">Multi-pass membrane protein</topology>
    </subcellularLocation>
</comment>
<dbReference type="Gene3D" id="1.20.1250.20">
    <property type="entry name" value="MFS general substrate transporter like domains"/>
    <property type="match status" value="2"/>
</dbReference>
<evidence type="ECO:0000256" key="3">
    <source>
        <dbReference type="ARBA" id="ARBA00022692"/>
    </source>
</evidence>
<dbReference type="EnsemblMetazoa" id="PPAI010415-RA">
    <property type="protein sequence ID" value="PPAI010415-PA"/>
    <property type="gene ID" value="PPAI010415"/>
</dbReference>
<dbReference type="VEuPathDB" id="VectorBase:PPAI010415"/>
<evidence type="ECO:0000256" key="4">
    <source>
        <dbReference type="ARBA" id="ARBA00022847"/>
    </source>
</evidence>
<keyword evidence="4" id="KW-0769">Symport</keyword>